<feature type="compositionally biased region" description="Basic and acidic residues" evidence="5">
    <location>
        <begin position="314"/>
        <end position="343"/>
    </location>
</feature>
<dbReference type="OrthoDB" id="50488at2157"/>
<dbReference type="GO" id="GO:0046872">
    <property type="term" value="F:metal ion binding"/>
    <property type="evidence" value="ECO:0007669"/>
    <property type="project" value="InterPro"/>
</dbReference>
<dbReference type="KEGG" id="nmo:Nmlp_2622"/>
<feature type="region of interest" description="Disordered" evidence="5">
    <location>
        <begin position="296"/>
        <end position="344"/>
    </location>
</feature>
<reference evidence="6 7" key="1">
    <citation type="journal article" date="2013" name="Genome Announc.">
        <title>Genome of the haloarchaeon Natronomonas moolapensis, a neutrophilic member of a previously haloalkaliphilic genus.</title>
        <authorList>
            <person name="Dyall-Smith M.L."/>
            <person name="Pfeiffer F."/>
            <person name="Oberwinkler T."/>
            <person name="Klee K."/>
            <person name="Rampp M."/>
            <person name="Palm P."/>
            <person name="Gross K."/>
            <person name="Schuster S.C."/>
            <person name="Oesterhelt D."/>
        </authorList>
    </citation>
    <scope>NUCLEOTIDE SEQUENCE [LARGE SCALE GENOMIC DNA]</scope>
    <source>
        <strain evidence="7">DSM 18674 / JCM 14361 / 8.8.11</strain>
    </source>
</reference>
<dbReference type="Proteomes" id="UP000011867">
    <property type="component" value="Chromosome"/>
</dbReference>
<feature type="compositionally biased region" description="Basic and acidic residues" evidence="5">
    <location>
        <begin position="130"/>
        <end position="144"/>
    </location>
</feature>
<dbReference type="SUPFAM" id="SSF53807">
    <property type="entry name" value="Helical backbone' metal receptor"/>
    <property type="match status" value="2"/>
</dbReference>
<evidence type="ECO:0000256" key="5">
    <source>
        <dbReference type="SAM" id="MobiDB-lite"/>
    </source>
</evidence>
<accession>M1XKZ2</accession>
<comment type="similarity">
    <text evidence="1">Belongs to the bacterial solute-binding protein 9 family.</text>
</comment>
<proteinExistence type="inferred from homology"/>
<keyword evidence="2" id="KW-0813">Transport</keyword>
<dbReference type="STRING" id="268739.Nmlp_2622"/>
<keyword evidence="3" id="KW-0732">Signal</keyword>
<evidence type="ECO:0000256" key="1">
    <source>
        <dbReference type="ARBA" id="ARBA00011028"/>
    </source>
</evidence>
<evidence type="ECO:0000313" key="6">
    <source>
        <dbReference type="EMBL" id="CCQ36779.1"/>
    </source>
</evidence>
<dbReference type="AlphaFoldDB" id="M1XKZ2"/>
<organism evidence="6 7">
    <name type="scientific">Natronomonas moolapensis (strain DSM 18674 / CECT 7526 / JCM 14361 / 8.8.11)</name>
    <dbReference type="NCBI Taxonomy" id="268739"/>
    <lineage>
        <taxon>Archaea</taxon>
        <taxon>Methanobacteriati</taxon>
        <taxon>Methanobacteriota</taxon>
        <taxon>Stenosarchaea group</taxon>
        <taxon>Halobacteria</taxon>
        <taxon>Halobacteriales</taxon>
        <taxon>Natronomonadaceae</taxon>
        <taxon>Natronomonas</taxon>
    </lineage>
</organism>
<dbReference type="EMBL" id="HF582854">
    <property type="protein sequence ID" value="CCQ36779.1"/>
    <property type="molecule type" value="Genomic_DNA"/>
</dbReference>
<evidence type="ECO:0000256" key="4">
    <source>
        <dbReference type="SAM" id="Coils"/>
    </source>
</evidence>
<feature type="compositionally biased region" description="Acidic residues" evidence="5">
    <location>
        <begin position="145"/>
        <end position="159"/>
    </location>
</feature>
<dbReference type="HOGENOM" id="CLU_016838_1_0_2"/>
<dbReference type="RefSeq" id="WP_015409552.1">
    <property type="nucleotide sequence ID" value="NC_020388.1"/>
</dbReference>
<feature type="coiled-coil region" evidence="4">
    <location>
        <begin position="373"/>
        <end position="400"/>
    </location>
</feature>
<dbReference type="InterPro" id="IPR050492">
    <property type="entry name" value="Bact_metal-bind_prot9"/>
</dbReference>
<keyword evidence="7" id="KW-1185">Reference proteome</keyword>
<dbReference type="GeneID" id="14653360"/>
<dbReference type="InterPro" id="IPR006127">
    <property type="entry name" value="ZnuA-like"/>
</dbReference>
<dbReference type="Gene3D" id="3.40.50.1980">
    <property type="entry name" value="Nitrogenase molybdenum iron protein domain"/>
    <property type="match status" value="3"/>
</dbReference>
<sequence>MPRYTRRRLVATGIGFTTIGSLAGCLSNDADTGDSNGNGPEAQSSFFVFGDFATHVAGDTATAETLVPVGQHGHGWEPGPDIQGDILESNLFIYGPDGFQPWVGDLIASLSDDGADVEMVSVGGEVDLIEGGHDHGAEGGHDHEAEEEDGYDHEDEGEDEHDHGEEHGDESGHDHEDEHGSSTPWEWAGLYHLDAGTYTYEFEQGPDPRMHLAVLTTEEGGDHGIHHVEETAHPLYESDHDAQTSVEAGGTLTPSSESLYTLQFAESGTTSYRLQIESAGHYVLFAQHVPSEFSATLSNESGTSVSPEVTETAGGHDHEGEDEHETEHDHEAEGEDEHDHGAMDPHFWLDPQRAAQAVGTLETTFAEMDGENADAYADNAAAYRDQLEELNDEIRSTVDDAPKDTLFVAGHDAFQYLEDRYGLRVESLTDLSPDDQPTPRDIERAQDIIDEHGLAHVCSDPLEDQTAAEQLVEETDATGILPLTAIPGQTSEWADNDWGYIEIMENINLDTLETALNA</sequence>
<keyword evidence="4" id="KW-0175">Coiled coil</keyword>
<feature type="compositionally biased region" description="Polar residues" evidence="5">
    <location>
        <begin position="296"/>
        <end position="309"/>
    </location>
</feature>
<dbReference type="eggNOG" id="arCOG01005">
    <property type="taxonomic scope" value="Archaea"/>
</dbReference>
<dbReference type="Pfam" id="PF01297">
    <property type="entry name" value="ZnuA"/>
    <property type="match status" value="2"/>
</dbReference>
<name>M1XKZ2_NATM8</name>
<evidence type="ECO:0000256" key="2">
    <source>
        <dbReference type="ARBA" id="ARBA00022448"/>
    </source>
</evidence>
<evidence type="ECO:0000313" key="7">
    <source>
        <dbReference type="Proteomes" id="UP000011867"/>
    </source>
</evidence>
<dbReference type="GO" id="GO:0030001">
    <property type="term" value="P:metal ion transport"/>
    <property type="evidence" value="ECO:0007669"/>
    <property type="project" value="InterPro"/>
</dbReference>
<dbReference type="PROSITE" id="PS51257">
    <property type="entry name" value="PROKAR_LIPOPROTEIN"/>
    <property type="match status" value="1"/>
</dbReference>
<dbReference type="PANTHER" id="PTHR42953">
    <property type="entry name" value="HIGH-AFFINITY ZINC UPTAKE SYSTEM PROTEIN ZNUA-RELATED"/>
    <property type="match status" value="1"/>
</dbReference>
<evidence type="ECO:0000256" key="3">
    <source>
        <dbReference type="ARBA" id="ARBA00022729"/>
    </source>
</evidence>
<protein>
    <submittedName>
        <fullName evidence="6">ABC-type transport system periplasmic substrate-binding protein (Probable substrate zinc)</fullName>
    </submittedName>
</protein>
<feature type="region of interest" description="Disordered" evidence="5">
    <location>
        <begin position="128"/>
        <end position="183"/>
    </location>
</feature>
<dbReference type="PANTHER" id="PTHR42953:SF3">
    <property type="entry name" value="HIGH-AFFINITY ZINC UPTAKE SYSTEM PROTEIN ZNUA"/>
    <property type="match status" value="1"/>
</dbReference>
<feature type="compositionally biased region" description="Basic and acidic residues" evidence="5">
    <location>
        <begin position="160"/>
        <end position="180"/>
    </location>
</feature>
<gene>
    <name evidence="6" type="primary">znuA3</name>
    <name evidence="6" type="ordered locus">Nmlp_2622</name>
</gene>